<keyword evidence="1" id="KW-0732">Signal</keyword>
<sequence>MPSSLFLSFWLTINLIFVSSAYAAPFDPYEFEIQSAPIYRRFLVNNLAIPLPSPRIVALDILNDGEEKQPRGVNVARKQLKQKAYGKF</sequence>
<protein>
    <submittedName>
        <fullName evidence="3">Uncharacterized protein</fullName>
    </submittedName>
</protein>
<evidence type="ECO:0000313" key="3">
    <source>
        <dbReference type="WBParaSite" id="MhA1_Contig520.frz3.gene37"/>
    </source>
</evidence>
<keyword evidence="2" id="KW-1185">Reference proteome</keyword>
<accession>A0A1I8BSK1</accession>
<evidence type="ECO:0000256" key="1">
    <source>
        <dbReference type="SAM" id="SignalP"/>
    </source>
</evidence>
<organism evidence="2 3">
    <name type="scientific">Meloidogyne hapla</name>
    <name type="common">Root-knot nematode worm</name>
    <dbReference type="NCBI Taxonomy" id="6305"/>
    <lineage>
        <taxon>Eukaryota</taxon>
        <taxon>Metazoa</taxon>
        <taxon>Ecdysozoa</taxon>
        <taxon>Nematoda</taxon>
        <taxon>Chromadorea</taxon>
        <taxon>Rhabditida</taxon>
        <taxon>Tylenchina</taxon>
        <taxon>Tylenchomorpha</taxon>
        <taxon>Tylenchoidea</taxon>
        <taxon>Meloidogynidae</taxon>
        <taxon>Meloidogyninae</taxon>
        <taxon>Meloidogyne</taxon>
    </lineage>
</organism>
<dbReference type="WBParaSite" id="MhA1_Contig520.frz3.gene37">
    <property type="protein sequence ID" value="MhA1_Contig520.frz3.gene37"/>
    <property type="gene ID" value="MhA1_Contig520.frz3.gene37"/>
</dbReference>
<proteinExistence type="predicted"/>
<dbReference type="AlphaFoldDB" id="A0A1I8BSK1"/>
<reference evidence="3" key="1">
    <citation type="submission" date="2016-11" db="UniProtKB">
        <authorList>
            <consortium name="WormBaseParasite"/>
        </authorList>
    </citation>
    <scope>IDENTIFICATION</scope>
</reference>
<name>A0A1I8BSK1_MELHA</name>
<feature type="chain" id="PRO_5009316126" evidence="1">
    <location>
        <begin position="24"/>
        <end position="88"/>
    </location>
</feature>
<evidence type="ECO:0000313" key="2">
    <source>
        <dbReference type="Proteomes" id="UP000095281"/>
    </source>
</evidence>
<feature type="signal peptide" evidence="1">
    <location>
        <begin position="1"/>
        <end position="23"/>
    </location>
</feature>
<dbReference type="Proteomes" id="UP000095281">
    <property type="component" value="Unplaced"/>
</dbReference>